<keyword evidence="2" id="KW-1185">Reference proteome</keyword>
<proteinExistence type="predicted"/>
<evidence type="ECO:0000313" key="2">
    <source>
        <dbReference type="Proteomes" id="UP001227268"/>
    </source>
</evidence>
<evidence type="ECO:0000313" key="1">
    <source>
        <dbReference type="EMBL" id="KAJ9091029.1"/>
    </source>
</evidence>
<protein>
    <submittedName>
        <fullName evidence="1">Uncharacterized protein</fullName>
    </submittedName>
</protein>
<dbReference type="EMBL" id="JASBWT010000069">
    <property type="protein sequence ID" value="KAJ9091029.1"/>
    <property type="molecule type" value="Genomic_DNA"/>
</dbReference>
<name>A0ACC2UVF8_9TREE</name>
<organism evidence="1 2">
    <name type="scientific">Naganishia friedmannii</name>
    <dbReference type="NCBI Taxonomy" id="89922"/>
    <lineage>
        <taxon>Eukaryota</taxon>
        <taxon>Fungi</taxon>
        <taxon>Dikarya</taxon>
        <taxon>Basidiomycota</taxon>
        <taxon>Agaricomycotina</taxon>
        <taxon>Tremellomycetes</taxon>
        <taxon>Filobasidiales</taxon>
        <taxon>Filobasidiaceae</taxon>
        <taxon>Naganishia</taxon>
    </lineage>
</organism>
<gene>
    <name evidence="1" type="ORF">QFC21_007335</name>
</gene>
<reference evidence="1" key="1">
    <citation type="submission" date="2023-04" db="EMBL/GenBank/DDBJ databases">
        <title>Draft Genome sequencing of Naganishia species isolated from polar environments using Oxford Nanopore Technology.</title>
        <authorList>
            <person name="Leo P."/>
            <person name="Venkateswaran K."/>
        </authorList>
    </citation>
    <scope>NUCLEOTIDE SEQUENCE</scope>
    <source>
        <strain evidence="1">MNA-CCFEE 5423</strain>
    </source>
</reference>
<dbReference type="Proteomes" id="UP001227268">
    <property type="component" value="Unassembled WGS sequence"/>
</dbReference>
<comment type="caution">
    <text evidence="1">The sequence shown here is derived from an EMBL/GenBank/DDBJ whole genome shotgun (WGS) entry which is preliminary data.</text>
</comment>
<accession>A0ACC2UVF8</accession>
<sequence length="175" mass="20303">MDREAEHQQSEEMREEEELEDGEQRENTAPRSQPQVHPGRQRVHTALAAVRRQLVRMPAGSKITLQISRRPDGTYQAIQDGVHEMGGFRMALRERLMRTDPDDGGGWFTKWFDIVARHLSEESDVMLCGEQITLAIVRHSFDRYEWSTDAAQNRFRGGRREAWSVAPWEVTRQAD</sequence>